<accession>A0A4Y2H889</accession>
<dbReference type="EMBL" id="BGPR01101854">
    <property type="protein sequence ID" value="GBM61146.1"/>
    <property type="molecule type" value="Genomic_DNA"/>
</dbReference>
<name>A0A4Y2H889_ARAVE</name>
<dbReference type="Proteomes" id="UP000499080">
    <property type="component" value="Unassembled WGS sequence"/>
</dbReference>
<gene>
    <name evidence="1" type="ORF">AVEN_119921_1</name>
</gene>
<feature type="non-terminal residue" evidence="1">
    <location>
        <position position="53"/>
    </location>
</feature>
<protein>
    <submittedName>
        <fullName evidence="1">Uncharacterized protein</fullName>
    </submittedName>
</protein>
<organism evidence="1 2">
    <name type="scientific">Araneus ventricosus</name>
    <name type="common">Orbweaver spider</name>
    <name type="synonym">Epeira ventricosa</name>
    <dbReference type="NCBI Taxonomy" id="182803"/>
    <lineage>
        <taxon>Eukaryota</taxon>
        <taxon>Metazoa</taxon>
        <taxon>Ecdysozoa</taxon>
        <taxon>Arthropoda</taxon>
        <taxon>Chelicerata</taxon>
        <taxon>Arachnida</taxon>
        <taxon>Araneae</taxon>
        <taxon>Araneomorphae</taxon>
        <taxon>Entelegynae</taxon>
        <taxon>Araneoidea</taxon>
        <taxon>Araneidae</taxon>
        <taxon>Araneus</taxon>
    </lineage>
</organism>
<proteinExistence type="predicted"/>
<keyword evidence="2" id="KW-1185">Reference proteome</keyword>
<reference evidence="1 2" key="1">
    <citation type="journal article" date="2019" name="Sci. Rep.">
        <title>Orb-weaving spider Araneus ventricosus genome elucidates the spidroin gene catalogue.</title>
        <authorList>
            <person name="Kono N."/>
            <person name="Nakamura H."/>
            <person name="Ohtoshi R."/>
            <person name="Moran D.A.P."/>
            <person name="Shinohara A."/>
            <person name="Yoshida Y."/>
            <person name="Fujiwara M."/>
            <person name="Mori M."/>
            <person name="Tomita M."/>
            <person name="Arakawa K."/>
        </authorList>
    </citation>
    <scope>NUCLEOTIDE SEQUENCE [LARGE SCALE GENOMIC DNA]</scope>
</reference>
<dbReference type="AlphaFoldDB" id="A0A4Y2H889"/>
<comment type="caution">
    <text evidence="1">The sequence shown here is derived from an EMBL/GenBank/DDBJ whole genome shotgun (WGS) entry which is preliminary data.</text>
</comment>
<evidence type="ECO:0000313" key="1">
    <source>
        <dbReference type="EMBL" id="GBM61146.1"/>
    </source>
</evidence>
<sequence length="53" mass="5760">MTSYVDAAERTNQHARNFSIAPIPVKVGIMQSGLLGRGSGRFVLGKRLMLVSQ</sequence>
<evidence type="ECO:0000313" key="2">
    <source>
        <dbReference type="Proteomes" id="UP000499080"/>
    </source>
</evidence>